<gene>
    <name evidence="3" type="ORF">H9811_06465</name>
</gene>
<sequence>MATPAFAYSGEETGEEAKAPSIFETEEEPVIVVEQDAGPLTPEGNLTVVDDYQTTFSDGTAQQFITLVSKSGAYFYLIIDRAADGDQTAHFLNMVDEADL</sequence>
<protein>
    <submittedName>
        <fullName evidence="3">DUF4366 domain-containing protein</fullName>
    </submittedName>
</protein>
<dbReference type="InterPro" id="IPR025376">
    <property type="entry name" value="CD1107-like_dom"/>
</dbReference>
<dbReference type="Pfam" id="PF14283">
    <property type="entry name" value="CD1107-like"/>
    <property type="match status" value="1"/>
</dbReference>
<dbReference type="AlphaFoldDB" id="A0A9D2JA22"/>
<evidence type="ECO:0000259" key="2">
    <source>
        <dbReference type="Pfam" id="PF14283"/>
    </source>
</evidence>
<proteinExistence type="predicted"/>
<dbReference type="EMBL" id="DXBP01000043">
    <property type="protein sequence ID" value="HIZ42186.1"/>
    <property type="molecule type" value="Genomic_DNA"/>
</dbReference>
<feature type="region of interest" description="Disordered" evidence="1">
    <location>
        <begin position="1"/>
        <end position="20"/>
    </location>
</feature>
<organism evidence="3 4">
    <name type="scientific">Candidatus Gemmiger excrementigallinarum</name>
    <dbReference type="NCBI Taxonomy" id="2838609"/>
    <lineage>
        <taxon>Bacteria</taxon>
        <taxon>Bacillati</taxon>
        <taxon>Bacillota</taxon>
        <taxon>Clostridia</taxon>
        <taxon>Eubacteriales</taxon>
        <taxon>Gemmiger</taxon>
    </lineage>
</organism>
<accession>A0A9D2JA22</accession>
<evidence type="ECO:0000313" key="3">
    <source>
        <dbReference type="EMBL" id="HIZ42186.1"/>
    </source>
</evidence>
<evidence type="ECO:0000313" key="4">
    <source>
        <dbReference type="Proteomes" id="UP000824048"/>
    </source>
</evidence>
<evidence type="ECO:0000256" key="1">
    <source>
        <dbReference type="SAM" id="MobiDB-lite"/>
    </source>
</evidence>
<reference evidence="3" key="1">
    <citation type="journal article" date="2021" name="PeerJ">
        <title>Extensive microbial diversity within the chicken gut microbiome revealed by metagenomics and culture.</title>
        <authorList>
            <person name="Gilroy R."/>
            <person name="Ravi A."/>
            <person name="Getino M."/>
            <person name="Pursley I."/>
            <person name="Horton D.L."/>
            <person name="Alikhan N.F."/>
            <person name="Baker D."/>
            <person name="Gharbi K."/>
            <person name="Hall N."/>
            <person name="Watson M."/>
            <person name="Adriaenssens E.M."/>
            <person name="Foster-Nyarko E."/>
            <person name="Jarju S."/>
            <person name="Secka A."/>
            <person name="Antonio M."/>
            <person name="Oren A."/>
            <person name="Chaudhuri R.R."/>
            <person name="La Ragione R."/>
            <person name="Hildebrand F."/>
            <person name="Pallen M.J."/>
        </authorList>
    </citation>
    <scope>NUCLEOTIDE SEQUENCE</scope>
    <source>
        <strain evidence="3">ChiSxjej1B13-11774</strain>
    </source>
</reference>
<comment type="caution">
    <text evidence="3">The sequence shown here is derived from an EMBL/GenBank/DDBJ whole genome shotgun (WGS) entry which is preliminary data.</text>
</comment>
<dbReference type="Proteomes" id="UP000824048">
    <property type="component" value="Unassembled WGS sequence"/>
</dbReference>
<feature type="domain" description="Mobile element protein CD1107-like" evidence="2">
    <location>
        <begin position="39"/>
        <end position="100"/>
    </location>
</feature>
<name>A0A9D2JA22_9FIRM</name>
<reference evidence="3" key="2">
    <citation type="submission" date="2021-04" db="EMBL/GenBank/DDBJ databases">
        <authorList>
            <person name="Gilroy R."/>
        </authorList>
    </citation>
    <scope>NUCLEOTIDE SEQUENCE</scope>
    <source>
        <strain evidence="3">ChiSxjej1B13-11774</strain>
    </source>
</reference>
<feature type="non-terminal residue" evidence="3">
    <location>
        <position position="100"/>
    </location>
</feature>